<evidence type="ECO:0000313" key="3">
    <source>
        <dbReference type="Proteomes" id="UP000425960"/>
    </source>
</evidence>
<feature type="transmembrane region" description="Helical" evidence="1">
    <location>
        <begin position="80"/>
        <end position="104"/>
    </location>
</feature>
<evidence type="ECO:0000256" key="1">
    <source>
        <dbReference type="SAM" id="Phobius"/>
    </source>
</evidence>
<feature type="transmembrane region" description="Helical" evidence="1">
    <location>
        <begin position="116"/>
        <end position="137"/>
    </location>
</feature>
<dbReference type="EMBL" id="AP021876">
    <property type="protein sequence ID" value="BBO85786.1"/>
    <property type="molecule type" value="Genomic_DNA"/>
</dbReference>
<dbReference type="KEGG" id="dov:DSCO28_63520"/>
<sequence>MNTNTFFDKFFYISLVFVASLTFIDFLLGEEKRNAMKDRLGCWWIYLSDISYAGLVANDAKKVRLFIDKVLGNGFFSFRFFISSMILSVGFLWLTDFIAVNVFLENVSTDYSSWDIESILLMISNGLLNYFSFGITVHLLKKMESQTSIVILVVILLSDIIIASIIALIAYVLMSVILGDAESILEVVAHAIVLVIVMISSFIPTIIHALFTLLFLLSKLFRPLIQKPSELVLLRLSQSSKGILTLLAAAIATIAKLIEEGIQIFGWFID</sequence>
<name>A0A5K8A044_9BACT</name>
<gene>
    <name evidence="2" type="ORF">DSCO28_63520</name>
</gene>
<reference evidence="2 3" key="1">
    <citation type="submission" date="2019-11" db="EMBL/GenBank/DDBJ databases">
        <title>Comparative genomics of hydrocarbon-degrading Desulfosarcina strains.</title>
        <authorList>
            <person name="Watanabe M."/>
            <person name="Kojima H."/>
            <person name="Fukui M."/>
        </authorList>
    </citation>
    <scope>NUCLEOTIDE SEQUENCE [LARGE SCALE GENOMIC DNA]</scope>
    <source>
        <strain evidence="2 3">28bB2T</strain>
    </source>
</reference>
<feature type="transmembrane region" description="Helical" evidence="1">
    <location>
        <begin position="12"/>
        <end position="29"/>
    </location>
</feature>
<dbReference type="AlphaFoldDB" id="A0A5K8A044"/>
<keyword evidence="1" id="KW-0472">Membrane</keyword>
<dbReference type="Proteomes" id="UP000425960">
    <property type="component" value="Chromosome"/>
</dbReference>
<organism evidence="2 3">
    <name type="scientific">Desulfosarcina ovata subsp. sediminis</name>
    <dbReference type="NCBI Taxonomy" id="885957"/>
    <lineage>
        <taxon>Bacteria</taxon>
        <taxon>Pseudomonadati</taxon>
        <taxon>Thermodesulfobacteriota</taxon>
        <taxon>Desulfobacteria</taxon>
        <taxon>Desulfobacterales</taxon>
        <taxon>Desulfosarcinaceae</taxon>
        <taxon>Desulfosarcina</taxon>
    </lineage>
</organism>
<protein>
    <submittedName>
        <fullName evidence="2">Uncharacterized protein</fullName>
    </submittedName>
</protein>
<feature type="transmembrane region" description="Helical" evidence="1">
    <location>
        <begin position="189"/>
        <end position="217"/>
    </location>
</feature>
<accession>A0A5K8A044</accession>
<evidence type="ECO:0000313" key="2">
    <source>
        <dbReference type="EMBL" id="BBO85786.1"/>
    </source>
</evidence>
<proteinExistence type="predicted"/>
<keyword evidence="1" id="KW-1133">Transmembrane helix</keyword>
<feature type="transmembrane region" description="Helical" evidence="1">
    <location>
        <begin position="149"/>
        <end position="177"/>
    </location>
</feature>
<keyword evidence="1" id="KW-0812">Transmembrane</keyword>